<evidence type="ECO:0000256" key="1">
    <source>
        <dbReference type="SAM" id="MobiDB-lite"/>
    </source>
</evidence>
<gene>
    <name evidence="2" type="ORF">M406DRAFT_228461</name>
</gene>
<reference evidence="2" key="1">
    <citation type="journal article" date="2020" name="Phytopathology">
        <title>Genome sequence of the chestnut blight fungus Cryphonectria parasitica EP155: A fundamental resource for an archetypical invasive plant pathogen.</title>
        <authorList>
            <person name="Crouch J.A."/>
            <person name="Dawe A."/>
            <person name="Aerts A."/>
            <person name="Barry K."/>
            <person name="Churchill A.C.L."/>
            <person name="Grimwood J."/>
            <person name="Hillman B."/>
            <person name="Milgroom M.G."/>
            <person name="Pangilinan J."/>
            <person name="Smith M."/>
            <person name="Salamov A."/>
            <person name="Schmutz J."/>
            <person name="Yadav J."/>
            <person name="Grigoriev I.V."/>
            <person name="Nuss D."/>
        </authorList>
    </citation>
    <scope>NUCLEOTIDE SEQUENCE</scope>
    <source>
        <strain evidence="2">EP155</strain>
    </source>
</reference>
<protein>
    <submittedName>
        <fullName evidence="2">Uncharacterized protein</fullName>
    </submittedName>
</protein>
<feature type="compositionally biased region" description="Basic residues" evidence="1">
    <location>
        <begin position="93"/>
        <end position="111"/>
    </location>
</feature>
<dbReference type="GeneID" id="63832921"/>
<feature type="compositionally biased region" description="Acidic residues" evidence="1">
    <location>
        <begin position="477"/>
        <end position="496"/>
    </location>
</feature>
<dbReference type="InterPro" id="IPR012677">
    <property type="entry name" value="Nucleotide-bd_a/b_plait_sf"/>
</dbReference>
<evidence type="ECO:0000313" key="3">
    <source>
        <dbReference type="Proteomes" id="UP000803844"/>
    </source>
</evidence>
<dbReference type="Proteomes" id="UP000803844">
    <property type="component" value="Unassembled WGS sequence"/>
</dbReference>
<keyword evidence="3" id="KW-1185">Reference proteome</keyword>
<dbReference type="AlphaFoldDB" id="A0A9P4XU31"/>
<feature type="non-terminal residue" evidence="2">
    <location>
        <position position="1"/>
    </location>
</feature>
<feature type="compositionally biased region" description="Acidic residues" evidence="1">
    <location>
        <begin position="292"/>
        <end position="303"/>
    </location>
</feature>
<sequence>YSRLHITPLDPALLKVVVPPSVLPHARCVSYHTIQTFPERPYGFIELPSADATKIKNKLNGAVLRGSKIRVELARPDNMPQPSPDAVVDHPSSSKRSRAEKKDRKDRKRKRDPQEIVGIELEEGRKVKRGWTEKKEERKSAKSKDKEKKEKKDKKKKKAREPESLYSEVPECLIKTQLPPNRLDVAENAATDHKKKSKKKQAREIVVHEFERNTKFPTFLKPVAAETTKEAKKETSFIEGKGWVGDDGTVVEEVKSTRPKAFPKIQVNQSRHPKPKETAQEDDTSSSSGDSSSDDESSSEDMSEPFPVSQMSTNKEVISSSLHSPTTVPTATTGPEQARPESSGSLRSLTIKIPPATPTPGSSKVHPLEALYKRQKGDQTANSKSEAVDSGAPFSFFGAHGEDIDSDEDLDGEDNALESDHAAVDSLGVPPPGPPVPMTPFTKQDFEWRNTRSAAPTPDTAHPSRISRFWPLRGEEENVLDDVQEDAREEDGNDEDTAGHHSGAPGDGDEAEKGATNPNTDFQKWFWENRGDLNRSWKKRRKLAAKEKRYRDNKARADRAV</sequence>
<evidence type="ECO:0000313" key="2">
    <source>
        <dbReference type="EMBL" id="KAF3761272.1"/>
    </source>
</evidence>
<dbReference type="InterPro" id="IPR035979">
    <property type="entry name" value="RBD_domain_sf"/>
</dbReference>
<dbReference type="Gene3D" id="3.30.70.330">
    <property type="match status" value="1"/>
</dbReference>
<dbReference type="GO" id="GO:0003676">
    <property type="term" value="F:nucleic acid binding"/>
    <property type="evidence" value="ECO:0007669"/>
    <property type="project" value="InterPro"/>
</dbReference>
<proteinExistence type="predicted"/>
<dbReference type="RefSeq" id="XP_040772251.1">
    <property type="nucleotide sequence ID" value="XM_040915792.1"/>
</dbReference>
<feature type="region of interest" description="Disordered" evidence="1">
    <location>
        <begin position="226"/>
        <end position="561"/>
    </location>
</feature>
<feature type="compositionally biased region" description="Pro residues" evidence="1">
    <location>
        <begin position="429"/>
        <end position="438"/>
    </location>
</feature>
<feature type="compositionally biased region" description="Acidic residues" evidence="1">
    <location>
        <begin position="404"/>
        <end position="417"/>
    </location>
</feature>
<feature type="compositionally biased region" description="Basic and acidic residues" evidence="1">
    <location>
        <begin position="227"/>
        <end position="236"/>
    </location>
</feature>
<name>A0A9P4XU31_CRYP1</name>
<feature type="compositionally biased region" description="Basic and acidic residues" evidence="1">
    <location>
        <begin position="544"/>
        <end position="561"/>
    </location>
</feature>
<dbReference type="SUPFAM" id="SSF54928">
    <property type="entry name" value="RNA-binding domain, RBD"/>
    <property type="match status" value="1"/>
</dbReference>
<organism evidence="2 3">
    <name type="scientific">Cryphonectria parasitica (strain ATCC 38755 / EP155)</name>
    <dbReference type="NCBI Taxonomy" id="660469"/>
    <lineage>
        <taxon>Eukaryota</taxon>
        <taxon>Fungi</taxon>
        <taxon>Dikarya</taxon>
        <taxon>Ascomycota</taxon>
        <taxon>Pezizomycotina</taxon>
        <taxon>Sordariomycetes</taxon>
        <taxon>Sordariomycetidae</taxon>
        <taxon>Diaporthales</taxon>
        <taxon>Cryphonectriaceae</taxon>
        <taxon>Cryphonectria-Endothia species complex</taxon>
        <taxon>Cryphonectria</taxon>
    </lineage>
</organism>
<feature type="compositionally biased region" description="Basic and acidic residues" evidence="1">
    <location>
        <begin position="122"/>
        <end position="150"/>
    </location>
</feature>
<accession>A0A9P4XU31</accession>
<dbReference type="OrthoDB" id="3595585at2759"/>
<feature type="compositionally biased region" description="Polar residues" evidence="1">
    <location>
        <begin position="309"/>
        <end position="348"/>
    </location>
</feature>
<feature type="non-terminal residue" evidence="2">
    <location>
        <position position="561"/>
    </location>
</feature>
<dbReference type="EMBL" id="MU032351">
    <property type="protein sequence ID" value="KAF3761272.1"/>
    <property type="molecule type" value="Genomic_DNA"/>
</dbReference>
<feature type="region of interest" description="Disordered" evidence="1">
    <location>
        <begin position="73"/>
        <end position="172"/>
    </location>
</feature>
<comment type="caution">
    <text evidence="2">The sequence shown here is derived from an EMBL/GenBank/DDBJ whole genome shotgun (WGS) entry which is preliminary data.</text>
</comment>